<dbReference type="HOGENOM" id="CLU_017715_0_0_1"/>
<evidence type="ECO:0000256" key="3">
    <source>
        <dbReference type="ARBA" id="ARBA00022833"/>
    </source>
</evidence>
<dbReference type="InterPro" id="IPR006572">
    <property type="entry name" value="Znf_DBF"/>
</dbReference>
<accession>A0A0B1P1G3</accession>
<dbReference type="EMBL" id="JNVN01003793">
    <property type="protein sequence ID" value="KHJ30659.1"/>
    <property type="molecule type" value="Genomic_DNA"/>
</dbReference>
<name>A0A0B1P1G3_UNCNE</name>
<dbReference type="FunFam" id="6.10.250.3410:FF:000001">
    <property type="entry name" value="Protein DBF4 homolog A"/>
    <property type="match status" value="1"/>
</dbReference>
<dbReference type="PANTHER" id="PTHR15375:SF26">
    <property type="entry name" value="PROTEIN CHIFFON"/>
    <property type="match status" value="1"/>
</dbReference>
<dbReference type="SMART" id="SM00586">
    <property type="entry name" value="ZnF_DBF"/>
    <property type="match status" value="1"/>
</dbReference>
<dbReference type="GO" id="GO:0008270">
    <property type="term" value="F:zinc ion binding"/>
    <property type="evidence" value="ECO:0007669"/>
    <property type="project" value="UniProtKB-KW"/>
</dbReference>
<proteinExistence type="predicted"/>
<dbReference type="Pfam" id="PF07535">
    <property type="entry name" value="zf-DBF"/>
    <property type="match status" value="1"/>
</dbReference>
<feature type="domain" description="DBF4-type" evidence="6">
    <location>
        <begin position="630"/>
        <end position="679"/>
    </location>
</feature>
<dbReference type="OMA" id="GMKIWAI"/>
<dbReference type="GO" id="GO:1901987">
    <property type="term" value="P:regulation of cell cycle phase transition"/>
    <property type="evidence" value="ECO:0007669"/>
    <property type="project" value="TreeGrafter"/>
</dbReference>
<keyword evidence="3" id="KW-0862">Zinc</keyword>
<evidence type="ECO:0000256" key="5">
    <source>
        <dbReference type="SAM" id="MobiDB-lite"/>
    </source>
</evidence>
<feature type="compositionally biased region" description="Polar residues" evidence="5">
    <location>
        <begin position="12"/>
        <end position="31"/>
    </location>
</feature>
<sequence>MAAISVSPLPTDMTSMPSRRTPLSNNPNAINSPFRGVSASSVSSKSKRPHANLQLEETSYGQPPPAKKQILDAYQSLKTPPRYPIKQIGTLGIQSRKENGSQQLILERKALRALEKTPRTISKADWNIKDDNESIRQWQKHNRRMFPSFVFYFENVASEAQVKYAKAVMSLGAREEKFFSNTVTHVITTRNIPPENQTTSIFPIAITPNSQSRKIQTQISSTSLDRCLESANTSESVPKSNFAYETTIEKKTIYSCSIADSKRQQGRSNDVLYKARELGMKIWSLEKLERIINVMFDTDTGNNMNHGISSRIDPLTSAISRLGRDRDLQQLLRNERMYGPSDRDLTVASKELYTFRGPYIYIYDIDEKQKPIMVREYPKVLNKEDGDWPQFRSVSNGKCPFIDEVDYGKREAEREMEQVRIRKQIEKEKASSIEKDTLLSPGLSRPPVGKRVLEDSSKNITCSPTVTTKPKISVPPNKPLPVKSGSKATLRGNAFVSRAGIGRLHEGEPVASGVQPAITSAIHSTMSSTAAQPGLKAGTSKEVHDMQRKVLEKKILALTSQGLQSSHIIKDKNVSADDNSSVRSCKKKNPEKLAIIEEVSENLQAREKLQRTESTRKTKSVHQPTAAVRQESKPGYCENCQDKFEDFNEHVISRKHRKFAEKLDNWKALDALLTQLARPLRDDCNGINHIQEK</sequence>
<dbReference type="Proteomes" id="UP000030854">
    <property type="component" value="Unassembled WGS sequence"/>
</dbReference>
<dbReference type="GO" id="GO:0043539">
    <property type="term" value="F:protein serine/threonine kinase activator activity"/>
    <property type="evidence" value="ECO:0007669"/>
    <property type="project" value="TreeGrafter"/>
</dbReference>
<evidence type="ECO:0000256" key="2">
    <source>
        <dbReference type="ARBA" id="ARBA00022771"/>
    </source>
</evidence>
<dbReference type="Pfam" id="PF22437">
    <property type="entry name" value="DBF4_BRCT"/>
    <property type="match status" value="1"/>
</dbReference>
<comment type="caution">
    <text evidence="7">The sequence shown here is derived from an EMBL/GenBank/DDBJ whole genome shotgun (WGS) entry which is preliminary data.</text>
</comment>
<evidence type="ECO:0000313" key="8">
    <source>
        <dbReference type="Proteomes" id="UP000030854"/>
    </source>
</evidence>
<dbReference type="GO" id="GO:0003676">
    <property type="term" value="F:nucleic acid binding"/>
    <property type="evidence" value="ECO:0007669"/>
    <property type="project" value="InterPro"/>
</dbReference>
<dbReference type="AlphaFoldDB" id="A0A0B1P1G3"/>
<dbReference type="InterPro" id="IPR051590">
    <property type="entry name" value="Replication_Regulatory_Kinase"/>
</dbReference>
<dbReference type="Pfam" id="PF08630">
    <property type="entry name" value="Dfp1_Him1_M"/>
    <property type="match status" value="1"/>
</dbReference>
<protein>
    <submittedName>
        <fullName evidence="7">Putative g1 s regulator</fullName>
    </submittedName>
</protein>
<evidence type="ECO:0000259" key="6">
    <source>
        <dbReference type="PROSITE" id="PS51265"/>
    </source>
</evidence>
<dbReference type="GO" id="GO:0031431">
    <property type="term" value="C:Dbf4-dependent protein kinase complex"/>
    <property type="evidence" value="ECO:0007669"/>
    <property type="project" value="TreeGrafter"/>
</dbReference>
<feature type="region of interest" description="Disordered" evidence="5">
    <location>
        <begin position="1"/>
        <end position="51"/>
    </location>
</feature>
<evidence type="ECO:0000256" key="1">
    <source>
        <dbReference type="ARBA" id="ARBA00022723"/>
    </source>
</evidence>
<dbReference type="InterPro" id="IPR055116">
    <property type="entry name" value="DBF4_BRCT"/>
</dbReference>
<dbReference type="PANTHER" id="PTHR15375">
    <property type="entry name" value="ACTIVATOR OF S-PHASE KINASE-RELATED"/>
    <property type="match status" value="1"/>
</dbReference>
<dbReference type="InterPro" id="IPR036420">
    <property type="entry name" value="BRCT_dom_sf"/>
</dbReference>
<keyword evidence="2 4" id="KW-0863">Zinc-finger</keyword>
<reference evidence="7 8" key="1">
    <citation type="journal article" date="2014" name="BMC Genomics">
        <title>Adaptive genomic structural variation in the grape powdery mildew pathogen, Erysiphe necator.</title>
        <authorList>
            <person name="Jones L."/>
            <person name="Riaz S."/>
            <person name="Morales-Cruz A."/>
            <person name="Amrine K.C."/>
            <person name="McGuire B."/>
            <person name="Gubler W.D."/>
            <person name="Walker M.A."/>
            <person name="Cantu D."/>
        </authorList>
    </citation>
    <scope>NUCLEOTIDE SEQUENCE [LARGE SCALE GENOMIC DNA]</scope>
    <source>
        <strain evidence="8">c</strain>
    </source>
</reference>
<feature type="region of interest" description="Disordered" evidence="5">
    <location>
        <begin position="606"/>
        <end position="632"/>
    </location>
</feature>
<feature type="region of interest" description="Disordered" evidence="5">
    <location>
        <begin position="465"/>
        <end position="486"/>
    </location>
</feature>
<dbReference type="InterPro" id="IPR013939">
    <property type="entry name" value="Regulatory_Dfp1/Him1"/>
</dbReference>
<gene>
    <name evidence="7" type="ORF">EV44_g1501</name>
</gene>
<dbReference type="Gene3D" id="3.40.50.10190">
    <property type="entry name" value="BRCT domain"/>
    <property type="match status" value="2"/>
</dbReference>
<dbReference type="PROSITE" id="PS51265">
    <property type="entry name" value="ZF_DBF4"/>
    <property type="match status" value="1"/>
</dbReference>
<evidence type="ECO:0000313" key="7">
    <source>
        <dbReference type="EMBL" id="KHJ30659.1"/>
    </source>
</evidence>
<dbReference type="Gene3D" id="6.10.250.3410">
    <property type="entry name" value="DBF zinc finger"/>
    <property type="match status" value="1"/>
</dbReference>
<dbReference type="SUPFAM" id="SSF52113">
    <property type="entry name" value="BRCT domain"/>
    <property type="match status" value="1"/>
</dbReference>
<feature type="compositionally biased region" description="Basic and acidic residues" evidence="5">
    <location>
        <begin position="606"/>
        <end position="616"/>
    </location>
</feature>
<keyword evidence="1" id="KW-0479">Metal-binding</keyword>
<dbReference type="InterPro" id="IPR038545">
    <property type="entry name" value="Znf_DBF_sf"/>
</dbReference>
<evidence type="ECO:0000256" key="4">
    <source>
        <dbReference type="PROSITE-ProRule" id="PRU00600"/>
    </source>
</evidence>
<dbReference type="GO" id="GO:0010571">
    <property type="term" value="P:positive regulation of nuclear cell cycle DNA replication"/>
    <property type="evidence" value="ECO:0007669"/>
    <property type="project" value="TreeGrafter"/>
</dbReference>
<dbReference type="STRING" id="52586.A0A0B1P1G3"/>
<keyword evidence="8" id="KW-1185">Reference proteome</keyword>
<organism evidence="7 8">
    <name type="scientific">Uncinula necator</name>
    <name type="common">Grape powdery mildew</name>
    <dbReference type="NCBI Taxonomy" id="52586"/>
    <lineage>
        <taxon>Eukaryota</taxon>
        <taxon>Fungi</taxon>
        <taxon>Dikarya</taxon>
        <taxon>Ascomycota</taxon>
        <taxon>Pezizomycotina</taxon>
        <taxon>Leotiomycetes</taxon>
        <taxon>Erysiphales</taxon>
        <taxon>Erysiphaceae</taxon>
        <taxon>Erysiphe</taxon>
    </lineage>
</organism>